<dbReference type="Proteomes" id="UP000319865">
    <property type="component" value="Unassembled WGS sequence"/>
</dbReference>
<dbReference type="RefSeq" id="WP_142024997.1">
    <property type="nucleotide sequence ID" value="NZ_VFQE01000001.1"/>
</dbReference>
<dbReference type="AlphaFoldDB" id="A0A543PE54"/>
<evidence type="ECO:0000313" key="2">
    <source>
        <dbReference type="EMBL" id="TQN42365.1"/>
    </source>
</evidence>
<gene>
    <name evidence="2" type="ORF">FHU33_1764</name>
</gene>
<protein>
    <recommendedName>
        <fullName evidence="1">ApeA N-terminal domain-containing protein</fullName>
    </recommendedName>
</protein>
<sequence>MEDISFSGSWWLPENPDRKLAGRLVYDAADSLQLVLYDNLREIAVSETGVYEGELKLQAEPIVHGIRHDDRNFVTLVGVRGSNLEMPAVYVTSVFDVDLALLGSSHVSEDAFERVDVEFDYLKAWAQPPTRVVRDPNAPDLHQIRTAISELASCDVGDGSAVALYTGVVGVFGDNATDLIEYCAFQMTVPEARQGLDLVNQVVRPLQDLLMVSLGREVRLTEVRLSHQEGEHRMVLEALFPVAQPPASIPPLKPSQLLNNVLDYRAPTLLTAKKLANEPTPLPTGEMLADWFREHDGLGEPLIQLLSPFYAPFMSPEHRYSATFQSAEALHDVLALGTKDLPKAEHRERVSRVVELIKASSLPEADADWAQKVLSGRNDKSLSAKIESLLEEAGPAGAALLAAAPSFGTESAKLRARVSHGGARVETERWRRTLYEHALRWIIRGHLICRLLDSDQRSQLWEGLAGRESFKQIVQLLSEAVAEDQ</sequence>
<reference evidence="2 3" key="1">
    <citation type="submission" date="2019-06" db="EMBL/GenBank/DDBJ databases">
        <title>Sequencing the genomes of 1000 actinobacteria strains.</title>
        <authorList>
            <person name="Klenk H.-P."/>
        </authorList>
    </citation>
    <scope>NUCLEOTIDE SEQUENCE [LARGE SCALE GENOMIC DNA]</scope>
    <source>
        <strain evidence="2 3">DSM 46837</strain>
    </source>
</reference>
<feature type="domain" description="ApeA N-terminal" evidence="1">
    <location>
        <begin position="6"/>
        <end position="231"/>
    </location>
</feature>
<organism evidence="2 3">
    <name type="scientific">Blastococcus colisei</name>
    <dbReference type="NCBI Taxonomy" id="1564162"/>
    <lineage>
        <taxon>Bacteria</taxon>
        <taxon>Bacillati</taxon>
        <taxon>Actinomycetota</taxon>
        <taxon>Actinomycetes</taxon>
        <taxon>Geodermatophilales</taxon>
        <taxon>Geodermatophilaceae</taxon>
        <taxon>Blastococcus</taxon>
    </lineage>
</organism>
<dbReference type="InterPro" id="IPR041223">
    <property type="entry name" value="ApeA_NTD"/>
</dbReference>
<proteinExistence type="predicted"/>
<keyword evidence="3" id="KW-1185">Reference proteome</keyword>
<accession>A0A543PE54</accession>
<evidence type="ECO:0000313" key="3">
    <source>
        <dbReference type="Proteomes" id="UP000319865"/>
    </source>
</evidence>
<evidence type="ECO:0000259" key="1">
    <source>
        <dbReference type="Pfam" id="PF18862"/>
    </source>
</evidence>
<dbReference type="Pfam" id="PF18862">
    <property type="entry name" value="ApeA_NTD1"/>
    <property type="match status" value="1"/>
</dbReference>
<dbReference type="EMBL" id="VFQE01000001">
    <property type="protein sequence ID" value="TQN42365.1"/>
    <property type="molecule type" value="Genomic_DNA"/>
</dbReference>
<name>A0A543PE54_9ACTN</name>
<dbReference type="OrthoDB" id="4338547at2"/>
<comment type="caution">
    <text evidence="2">The sequence shown here is derived from an EMBL/GenBank/DDBJ whole genome shotgun (WGS) entry which is preliminary data.</text>
</comment>